<evidence type="ECO:0000313" key="2">
    <source>
        <dbReference type="EMBL" id="RZR70966.1"/>
    </source>
</evidence>
<feature type="region of interest" description="Disordered" evidence="1">
    <location>
        <begin position="38"/>
        <end position="71"/>
    </location>
</feature>
<dbReference type="EMBL" id="KV875478">
    <property type="protein sequence ID" value="RZR70966.1"/>
    <property type="molecule type" value="Genomic_DNA"/>
</dbReference>
<accession>A0A445M9Q4</accession>
<gene>
    <name evidence="2" type="ORF">BHM03_00002524</name>
</gene>
<evidence type="ECO:0000256" key="1">
    <source>
        <dbReference type="SAM" id="MobiDB-lite"/>
    </source>
</evidence>
<dbReference type="AlphaFoldDB" id="A0A445M9Q4"/>
<name>A0A445M9Q4_ENSVE</name>
<proteinExistence type="predicted"/>
<dbReference type="Proteomes" id="UP000290560">
    <property type="component" value="Unassembled WGS sequence"/>
</dbReference>
<protein>
    <submittedName>
        <fullName evidence="2">Uncharacterized protein</fullName>
    </submittedName>
</protein>
<sequence>MDETRKRSGRGVDLPIPREMFCTAAAVSFRDLGNGCASRACPSSKSSAGEDGGDGEEVMFDKFPLGDDNQDVHRTPPQLVCPVSSCCELKLLSLRR</sequence>
<reference evidence="2" key="1">
    <citation type="journal article" date="2018" name="Data Brief">
        <title>Genome sequence data from 17 accessions of Ensete ventricosum, a staple food crop for millions in Ethiopia.</title>
        <authorList>
            <person name="Yemataw Z."/>
            <person name="Muzemil S."/>
            <person name="Ambachew D."/>
            <person name="Tripathi L."/>
            <person name="Tesfaye K."/>
            <person name="Chala A."/>
            <person name="Farbos A."/>
            <person name="O'Neill P."/>
            <person name="Moore K."/>
            <person name="Grant M."/>
            <person name="Studholme D.J."/>
        </authorList>
    </citation>
    <scope>NUCLEOTIDE SEQUENCE [LARGE SCALE GENOMIC DNA]</scope>
    <source>
        <tissue evidence="2">Leaf</tissue>
    </source>
</reference>
<organism evidence="2">
    <name type="scientific">Ensete ventricosum</name>
    <name type="common">Abyssinian banana</name>
    <name type="synonym">Musa ensete</name>
    <dbReference type="NCBI Taxonomy" id="4639"/>
    <lineage>
        <taxon>Eukaryota</taxon>
        <taxon>Viridiplantae</taxon>
        <taxon>Streptophyta</taxon>
        <taxon>Embryophyta</taxon>
        <taxon>Tracheophyta</taxon>
        <taxon>Spermatophyta</taxon>
        <taxon>Magnoliopsida</taxon>
        <taxon>Liliopsida</taxon>
        <taxon>Zingiberales</taxon>
        <taxon>Musaceae</taxon>
        <taxon>Ensete</taxon>
    </lineage>
</organism>